<dbReference type="Proteomes" id="UP000694865">
    <property type="component" value="Unplaced"/>
</dbReference>
<dbReference type="RefSeq" id="XP_006818521.1">
    <property type="nucleotide sequence ID" value="XM_006818458.1"/>
</dbReference>
<dbReference type="Gene3D" id="1.10.472.10">
    <property type="entry name" value="Cyclin-like"/>
    <property type="match status" value="1"/>
</dbReference>
<dbReference type="Pfam" id="PF03261">
    <property type="entry name" value="CDK5_activator"/>
    <property type="match status" value="1"/>
</dbReference>
<reference evidence="3" key="1">
    <citation type="submission" date="2025-08" db="UniProtKB">
        <authorList>
            <consortium name="RefSeq"/>
        </authorList>
    </citation>
    <scope>IDENTIFICATION</scope>
    <source>
        <tissue evidence="3">Testes</tissue>
    </source>
</reference>
<accession>A0ABM0MET0</accession>
<organism evidence="2 3">
    <name type="scientific">Saccoglossus kowalevskii</name>
    <name type="common">Acorn worm</name>
    <dbReference type="NCBI Taxonomy" id="10224"/>
    <lineage>
        <taxon>Eukaryota</taxon>
        <taxon>Metazoa</taxon>
        <taxon>Hemichordata</taxon>
        <taxon>Enteropneusta</taxon>
        <taxon>Harrimaniidae</taxon>
        <taxon>Saccoglossus</taxon>
    </lineage>
</organism>
<dbReference type="InterPro" id="IPR004944">
    <property type="entry name" value="CDK5_activator"/>
</dbReference>
<dbReference type="GeneID" id="100371269"/>
<evidence type="ECO:0000313" key="2">
    <source>
        <dbReference type="Proteomes" id="UP000694865"/>
    </source>
</evidence>
<keyword evidence="2" id="KW-1185">Reference proteome</keyword>
<dbReference type="SUPFAM" id="SSF47954">
    <property type="entry name" value="Cyclin-like"/>
    <property type="match status" value="1"/>
</dbReference>
<evidence type="ECO:0000313" key="3">
    <source>
        <dbReference type="RefSeq" id="XP_006818521.1"/>
    </source>
</evidence>
<protein>
    <submittedName>
        <fullName evidence="3">Cyclin-dependent kinase 5 activator 1-like</fullName>
    </submittedName>
</protein>
<dbReference type="PANTHER" id="PTHR23401:SF0">
    <property type="entry name" value="CYCLIN-DEPENDENT KINASE 5 ACTIVATOR"/>
    <property type="match status" value="1"/>
</dbReference>
<name>A0ABM0MET0_SACKO</name>
<gene>
    <name evidence="3" type="primary">LOC100371269</name>
</gene>
<evidence type="ECO:0000256" key="1">
    <source>
        <dbReference type="ARBA" id="ARBA00010175"/>
    </source>
</evidence>
<dbReference type="PANTHER" id="PTHR23401">
    <property type="entry name" value="CYCLIN DEPENDANT KINASE-5 ACTIVATOR"/>
    <property type="match status" value="1"/>
</dbReference>
<dbReference type="InterPro" id="IPR036915">
    <property type="entry name" value="Cyclin-like_sf"/>
</dbReference>
<sequence length="301" mass="34098">MGTVLSLSPKPRKSALHEECSVSMTNLNALYNSKNNNINTTTTTTTKPSIEKPMRKHSAMFISALSWKMFNVSSKKNKPSNNNNVLRSKNTNTVEQHNNYNNVSSNGVISSIKKSYSCFNLNSHCDKPKHGHHILKKSQNGVTKSPIPKKSLQASTGELIKCLGNFLSRRCSCLKDFECNDAIMWLRAVDRSLLLQGWQDIAFITPANLVFVYMLCRDLVDDKIVSESELQAVVLTCLYLSYSYMGNEISYPLKPFLVEQDKDKFWDRCLKIINDCSANMLKINKEGSYFTEIFAELKSYS</sequence>
<proteinExistence type="inferred from homology"/>
<comment type="similarity">
    <text evidence="1">Belongs to the cyclin-dependent kinase 5 activator family.</text>
</comment>